<dbReference type="AlphaFoldDB" id="A0A6V7X843"/>
<dbReference type="InterPro" id="IPR031148">
    <property type="entry name" value="Plexin"/>
</dbReference>
<organism evidence="2 3">
    <name type="scientific">Meloidogyne enterolobii</name>
    <name type="common">Root-knot nematode worm</name>
    <name type="synonym">Meloidogyne mayaguensis</name>
    <dbReference type="NCBI Taxonomy" id="390850"/>
    <lineage>
        <taxon>Eukaryota</taxon>
        <taxon>Metazoa</taxon>
        <taxon>Ecdysozoa</taxon>
        <taxon>Nematoda</taxon>
        <taxon>Chromadorea</taxon>
        <taxon>Rhabditida</taxon>
        <taxon>Tylenchina</taxon>
        <taxon>Tylenchomorpha</taxon>
        <taxon>Tylenchoidea</taxon>
        <taxon>Meloidogynidae</taxon>
        <taxon>Meloidogyninae</taxon>
        <taxon>Meloidogyne</taxon>
    </lineage>
</organism>
<evidence type="ECO:0000313" key="3">
    <source>
        <dbReference type="Proteomes" id="UP000580250"/>
    </source>
</evidence>
<evidence type="ECO:0000313" key="2">
    <source>
        <dbReference type="EMBL" id="CAD2195474.1"/>
    </source>
</evidence>
<dbReference type="GO" id="GO:0002116">
    <property type="term" value="C:semaphorin receptor complex"/>
    <property type="evidence" value="ECO:0007669"/>
    <property type="project" value="TreeGrafter"/>
</dbReference>
<dbReference type="PANTHER" id="PTHR22625">
    <property type="entry name" value="PLEXIN"/>
    <property type="match status" value="1"/>
</dbReference>
<dbReference type="InterPro" id="IPR014756">
    <property type="entry name" value="Ig_E-set"/>
</dbReference>
<comment type="caution">
    <text evidence="2">The sequence shown here is derived from an EMBL/GenBank/DDBJ whole genome shotgun (WGS) entry which is preliminary data.</text>
</comment>
<dbReference type="SUPFAM" id="SSF81296">
    <property type="entry name" value="E set domains"/>
    <property type="match status" value="1"/>
</dbReference>
<dbReference type="GO" id="GO:0030334">
    <property type="term" value="P:regulation of cell migration"/>
    <property type="evidence" value="ECO:0007669"/>
    <property type="project" value="TreeGrafter"/>
</dbReference>
<feature type="domain" description="IPT/TIG" evidence="1">
    <location>
        <begin position="38"/>
        <end position="128"/>
    </location>
</feature>
<name>A0A6V7X843_MELEN</name>
<gene>
    <name evidence="2" type="ORF">MENT_LOCUS48567</name>
</gene>
<reference evidence="2 3" key="1">
    <citation type="submission" date="2020-08" db="EMBL/GenBank/DDBJ databases">
        <authorList>
            <person name="Koutsovoulos G."/>
            <person name="Danchin GJ E."/>
        </authorList>
    </citation>
    <scope>NUCLEOTIDE SEQUENCE [LARGE SCALE GENOMIC DNA]</scope>
</reference>
<evidence type="ECO:0000259" key="1">
    <source>
        <dbReference type="SMART" id="SM00429"/>
    </source>
</evidence>
<dbReference type="GO" id="GO:0017154">
    <property type="term" value="F:semaphorin receptor activity"/>
    <property type="evidence" value="ECO:0007669"/>
    <property type="project" value="InterPro"/>
</dbReference>
<accession>A0A6V7X843</accession>
<dbReference type="Proteomes" id="UP000580250">
    <property type="component" value="Unassembled WGS sequence"/>
</dbReference>
<dbReference type="PANTHER" id="PTHR22625:SF70">
    <property type="entry name" value="PLEXIN A, ISOFORM A"/>
    <property type="match status" value="1"/>
</dbReference>
<proteinExistence type="predicted"/>
<dbReference type="EMBL" id="CAJEWN010001217">
    <property type="protein sequence ID" value="CAD2195474.1"/>
    <property type="molecule type" value="Genomic_DNA"/>
</dbReference>
<dbReference type="GO" id="GO:0005886">
    <property type="term" value="C:plasma membrane"/>
    <property type="evidence" value="ECO:0007669"/>
    <property type="project" value="TreeGrafter"/>
</dbReference>
<dbReference type="OrthoDB" id="125363at2759"/>
<protein>
    <recommendedName>
        <fullName evidence="1">IPT/TIG domain-containing protein</fullName>
    </recommendedName>
</protein>
<sequence>MVVCRTGPASSEKPEYLVLNADGTQIRVDNVQFQYTANPSIDRVPKPVSTVSGGILIDVHGNGLDLLQRPRMMINWKGQTFWGAKCEIIDEHLMICRTPPLELSLDRRIQLSIERPLRVDYGFDLDFRKRLKRSA</sequence>
<dbReference type="InterPro" id="IPR002909">
    <property type="entry name" value="IPT_dom"/>
</dbReference>
<dbReference type="SMART" id="SM00429">
    <property type="entry name" value="IPT"/>
    <property type="match status" value="1"/>
</dbReference>